<feature type="transmembrane region" description="Helical" evidence="2">
    <location>
        <begin position="29"/>
        <end position="56"/>
    </location>
</feature>
<keyword evidence="5" id="KW-1185">Reference proteome</keyword>
<evidence type="ECO:0000256" key="3">
    <source>
        <dbReference type="SAM" id="SignalP"/>
    </source>
</evidence>
<comment type="caution">
    <text evidence="4">The sequence shown here is derived from an EMBL/GenBank/DDBJ whole genome shotgun (WGS) entry which is preliminary data.</text>
</comment>
<dbReference type="EMBL" id="JAQZAO010000005">
    <property type="protein sequence ID" value="MDD7966164.1"/>
    <property type="molecule type" value="Genomic_DNA"/>
</dbReference>
<gene>
    <name evidence="4" type="ORF">PGB27_12520</name>
</gene>
<dbReference type="RefSeq" id="WP_274200694.1">
    <property type="nucleotide sequence ID" value="NZ_JAQZAO010000005.1"/>
</dbReference>
<reference evidence="4 5" key="1">
    <citation type="submission" date="2023-02" db="EMBL/GenBank/DDBJ databases">
        <title>Genome sequencing required for Actinomycetospora new species description.</title>
        <authorList>
            <person name="Saimee Y."/>
            <person name="Duangmal K."/>
        </authorList>
    </citation>
    <scope>NUCLEOTIDE SEQUENCE [LARGE SCALE GENOMIC DNA]</scope>
    <source>
        <strain evidence="4 5">DW7H6</strain>
    </source>
</reference>
<feature type="region of interest" description="Disordered" evidence="1">
    <location>
        <begin position="134"/>
        <end position="157"/>
    </location>
</feature>
<evidence type="ECO:0000313" key="5">
    <source>
        <dbReference type="Proteomes" id="UP001300763"/>
    </source>
</evidence>
<keyword evidence="2" id="KW-1133">Transmembrane helix</keyword>
<name>A0ABT5STI9_9PSEU</name>
<feature type="chain" id="PRO_5047531031" evidence="3">
    <location>
        <begin position="20"/>
        <end position="168"/>
    </location>
</feature>
<evidence type="ECO:0000256" key="1">
    <source>
        <dbReference type="SAM" id="MobiDB-lite"/>
    </source>
</evidence>
<feature type="transmembrane region" description="Helical" evidence="2">
    <location>
        <begin position="81"/>
        <end position="104"/>
    </location>
</feature>
<protein>
    <submittedName>
        <fullName evidence="4">Uncharacterized protein</fullName>
    </submittedName>
</protein>
<organism evidence="4 5">
    <name type="scientific">Actinomycetospora lemnae</name>
    <dbReference type="NCBI Taxonomy" id="3019891"/>
    <lineage>
        <taxon>Bacteria</taxon>
        <taxon>Bacillati</taxon>
        <taxon>Actinomycetota</taxon>
        <taxon>Actinomycetes</taxon>
        <taxon>Pseudonocardiales</taxon>
        <taxon>Pseudonocardiaceae</taxon>
        <taxon>Actinomycetospora</taxon>
    </lineage>
</organism>
<keyword evidence="3" id="KW-0732">Signal</keyword>
<evidence type="ECO:0000256" key="2">
    <source>
        <dbReference type="SAM" id="Phobius"/>
    </source>
</evidence>
<feature type="signal peptide" evidence="3">
    <location>
        <begin position="1"/>
        <end position="19"/>
    </location>
</feature>
<evidence type="ECO:0000313" key="4">
    <source>
        <dbReference type="EMBL" id="MDD7966164.1"/>
    </source>
</evidence>
<keyword evidence="2" id="KW-0812">Transmembrane</keyword>
<sequence>MTLLTVALATITTVTSTLAADHVWALAIAVVAAAVVRAVCAGGVTSILCLAAAMVVGQPAMHALGELTHAHDLVTDHHSTFAGLVLVAVHVALFVVFTALIAAGDMAGRAVVARFRRLVRIVLRTARPPLSAAVRPGVEPPIRRPRQRLRPRLPERRGPPSVLVALAA</sequence>
<proteinExistence type="predicted"/>
<accession>A0ABT5STI9</accession>
<dbReference type="Proteomes" id="UP001300763">
    <property type="component" value="Unassembled WGS sequence"/>
</dbReference>
<keyword evidence="2" id="KW-0472">Membrane</keyword>